<evidence type="ECO:0000256" key="5">
    <source>
        <dbReference type="ARBA" id="ARBA00023180"/>
    </source>
</evidence>
<name>A0ABR1P889_DIAER</name>
<organism evidence="7 8">
    <name type="scientific">Diaporthe eres</name>
    <name type="common">Phomopsis oblonga</name>
    <dbReference type="NCBI Taxonomy" id="83184"/>
    <lineage>
        <taxon>Eukaryota</taxon>
        <taxon>Fungi</taxon>
        <taxon>Dikarya</taxon>
        <taxon>Ascomycota</taxon>
        <taxon>Pezizomycotina</taxon>
        <taxon>Sordariomycetes</taxon>
        <taxon>Sordariomycetidae</taxon>
        <taxon>Diaporthales</taxon>
        <taxon>Diaporthaceae</taxon>
        <taxon>Diaporthe</taxon>
        <taxon>Diaporthe eres species complex</taxon>
    </lineage>
</organism>
<accession>A0ABR1P889</accession>
<evidence type="ECO:0000313" key="7">
    <source>
        <dbReference type="EMBL" id="KAK7728835.1"/>
    </source>
</evidence>
<comment type="caution">
    <text evidence="7">The sequence shown here is derived from an EMBL/GenBank/DDBJ whole genome shotgun (WGS) entry which is preliminary data.</text>
</comment>
<keyword evidence="3" id="KW-0964">Secreted</keyword>
<protein>
    <submittedName>
        <fullName evidence="7">Uncharacterized protein</fullName>
    </submittedName>
</protein>
<feature type="signal peptide" evidence="6">
    <location>
        <begin position="1"/>
        <end position="16"/>
    </location>
</feature>
<evidence type="ECO:0000256" key="4">
    <source>
        <dbReference type="ARBA" id="ARBA00022729"/>
    </source>
</evidence>
<evidence type="ECO:0000256" key="3">
    <source>
        <dbReference type="ARBA" id="ARBA00022525"/>
    </source>
</evidence>
<keyword evidence="8" id="KW-1185">Reference proteome</keyword>
<evidence type="ECO:0000313" key="8">
    <source>
        <dbReference type="Proteomes" id="UP001430848"/>
    </source>
</evidence>
<dbReference type="Proteomes" id="UP001430848">
    <property type="component" value="Unassembled WGS sequence"/>
</dbReference>
<evidence type="ECO:0000256" key="2">
    <source>
        <dbReference type="ARBA" id="ARBA00005679"/>
    </source>
</evidence>
<proteinExistence type="inferred from homology"/>
<dbReference type="PANTHER" id="PTHR13234:SF8">
    <property type="entry name" value="GAMMA-INTERFERON-INDUCIBLE LYSOSOMAL THIOL REDUCTASE"/>
    <property type="match status" value="1"/>
</dbReference>
<reference evidence="7 8" key="1">
    <citation type="submission" date="2024-02" db="EMBL/GenBank/DDBJ databases">
        <title>De novo assembly and annotation of 12 fungi associated with fruit tree decline syndrome in Ontario, Canada.</title>
        <authorList>
            <person name="Sulman M."/>
            <person name="Ellouze W."/>
            <person name="Ilyukhin E."/>
        </authorList>
    </citation>
    <scope>NUCLEOTIDE SEQUENCE [LARGE SCALE GENOMIC DNA]</scope>
    <source>
        <strain evidence="7 8">M169</strain>
    </source>
</reference>
<gene>
    <name evidence="7" type="ORF">SLS63_006443</name>
</gene>
<dbReference type="EMBL" id="JAKNSF020000031">
    <property type="protein sequence ID" value="KAK7728835.1"/>
    <property type="molecule type" value="Genomic_DNA"/>
</dbReference>
<comment type="similarity">
    <text evidence="2">Belongs to the GILT family.</text>
</comment>
<dbReference type="PANTHER" id="PTHR13234">
    <property type="entry name" value="GAMMA-INTERFERON INDUCIBLE LYSOSOMAL THIOL REDUCTASE GILT"/>
    <property type="match status" value="1"/>
</dbReference>
<dbReference type="Pfam" id="PF03227">
    <property type="entry name" value="GILT"/>
    <property type="match status" value="1"/>
</dbReference>
<dbReference type="InterPro" id="IPR004911">
    <property type="entry name" value="Interferon-induced_GILT"/>
</dbReference>
<feature type="chain" id="PRO_5045286169" evidence="6">
    <location>
        <begin position="17"/>
        <end position="140"/>
    </location>
</feature>
<evidence type="ECO:0000256" key="6">
    <source>
        <dbReference type="SAM" id="SignalP"/>
    </source>
</evidence>
<sequence>MFLVVLSLLVVYNVYKVGVPKEVDFRLSILARETEEGMHCKHGPEECGAAMMELCTQETHSDSRSLVGFLECLTNEYQRIPERAHYEACAAKHSIDLEKVDECAARDGGEYALELLRKSAQRTIDVSEKIVPRVLTKHEL</sequence>
<evidence type="ECO:0000256" key="1">
    <source>
        <dbReference type="ARBA" id="ARBA00004613"/>
    </source>
</evidence>
<keyword evidence="5" id="KW-0325">Glycoprotein</keyword>
<comment type="subcellular location">
    <subcellularLocation>
        <location evidence="1">Secreted</location>
    </subcellularLocation>
</comment>
<keyword evidence="4 6" id="KW-0732">Signal</keyword>